<dbReference type="AlphaFoldDB" id="A0AAD5KTE6"/>
<accession>A0AAD5KTE6</accession>
<sequence length="339" mass="37931">MIDILGRKIIVGDVLELPHLTDYHPLNETIPIGLRRYYQVTDGNYASVGFSQTWLPHIWRLKIEPLTNTQEFADILDKPTDQDNYMGAYDKTKGYPKNLYVVPTDEKNEPALPKSVVMGNGAPTAIYGTIDTIKAQEFSVGSPVIRIPYDALRNFNQSTGQSIQHQILMSLEMAHLQPERIGNSGRISGDDVLIDQNIDLSGFDGTSTEQMDYLADCDPRFRYVTRSSPKSFGYLDGYLIGDGNAPNGLPLKTGDTFPSNAKKGDYFLRIDYKPQVLFRFDGKMWIKISQNVRTGFGFGTNDQSQLSTFINNTNTTELTDGGTMTERQSLSTILTIKPD</sequence>
<dbReference type="EMBL" id="WJBH02000296">
    <property type="protein sequence ID" value="KAI9549431.1"/>
    <property type="molecule type" value="Genomic_DNA"/>
</dbReference>
<name>A0AAD5KTE6_9CRUS</name>
<protein>
    <submittedName>
        <fullName evidence="1">Uncharacterized protein</fullName>
    </submittedName>
</protein>
<reference evidence="1" key="1">
    <citation type="submission" date="2022-05" db="EMBL/GenBank/DDBJ databases">
        <title>A multi-omics perspective on studying reproductive biology in Daphnia sinensis.</title>
        <authorList>
            <person name="Jia J."/>
        </authorList>
    </citation>
    <scope>NUCLEOTIDE SEQUENCE</scope>
    <source>
        <strain evidence="1">WSL</strain>
    </source>
</reference>
<evidence type="ECO:0000313" key="2">
    <source>
        <dbReference type="Proteomes" id="UP000820818"/>
    </source>
</evidence>
<keyword evidence="2" id="KW-1185">Reference proteome</keyword>
<gene>
    <name evidence="1" type="ORF">GHT06_001831</name>
</gene>
<comment type="caution">
    <text evidence="1">The sequence shown here is derived from an EMBL/GenBank/DDBJ whole genome shotgun (WGS) entry which is preliminary data.</text>
</comment>
<organism evidence="1 2">
    <name type="scientific">Daphnia sinensis</name>
    <dbReference type="NCBI Taxonomy" id="1820382"/>
    <lineage>
        <taxon>Eukaryota</taxon>
        <taxon>Metazoa</taxon>
        <taxon>Ecdysozoa</taxon>
        <taxon>Arthropoda</taxon>
        <taxon>Crustacea</taxon>
        <taxon>Branchiopoda</taxon>
        <taxon>Diplostraca</taxon>
        <taxon>Cladocera</taxon>
        <taxon>Anomopoda</taxon>
        <taxon>Daphniidae</taxon>
        <taxon>Daphnia</taxon>
        <taxon>Daphnia similis group</taxon>
    </lineage>
</organism>
<evidence type="ECO:0000313" key="1">
    <source>
        <dbReference type="EMBL" id="KAI9549431.1"/>
    </source>
</evidence>
<dbReference type="Proteomes" id="UP000820818">
    <property type="component" value="Unassembled WGS sequence"/>
</dbReference>
<proteinExistence type="predicted"/>